<accession>L7JVE5</accession>
<dbReference type="VEuPathDB" id="MicrosporidiaDB:THOM_1641"/>
<reference evidence="1 2" key="1">
    <citation type="journal article" date="2012" name="PLoS Pathog.">
        <title>The genome of the obligate intracellular parasite Trachipleistophora hominis: new insights into microsporidian genome dynamics and reductive evolution.</title>
        <authorList>
            <person name="Heinz E."/>
            <person name="Williams T.A."/>
            <person name="Nakjang S."/>
            <person name="Noel C.J."/>
            <person name="Swan D.C."/>
            <person name="Goldberg A.V."/>
            <person name="Harris S.R."/>
            <person name="Weinmaier T."/>
            <person name="Markert S."/>
            <person name="Becher D."/>
            <person name="Bernhardt J."/>
            <person name="Dagan T."/>
            <person name="Hacker C."/>
            <person name="Lucocq J.M."/>
            <person name="Schweder T."/>
            <person name="Rattei T."/>
            <person name="Hall N."/>
            <person name="Hirt R.P."/>
            <person name="Embley T.M."/>
        </authorList>
    </citation>
    <scope>NUCLEOTIDE SEQUENCE [LARGE SCALE GENOMIC DNA]</scope>
</reference>
<proteinExistence type="predicted"/>
<sequence>VNVSSNHVVIVNENSQSVAIIFSEIDFDLSKIKKLKNLNLIVKKKGLINIQFPDLSHVKTLEVSFGKNGKIFNLLLSKYTNAKKLILYNTVLIT</sequence>
<dbReference type="AlphaFoldDB" id="L7JVE5"/>
<feature type="non-terminal residue" evidence="1">
    <location>
        <position position="1"/>
    </location>
</feature>
<keyword evidence="2" id="KW-1185">Reference proteome</keyword>
<dbReference type="Proteomes" id="UP000011185">
    <property type="component" value="Unassembled WGS sequence"/>
</dbReference>
<dbReference type="EMBL" id="JH993965">
    <property type="protein sequence ID" value="ELQ75399.1"/>
    <property type="molecule type" value="Genomic_DNA"/>
</dbReference>
<dbReference type="HOGENOM" id="CLU_2392081_0_0_1"/>
<gene>
    <name evidence="1" type="ORF">THOM_1641</name>
</gene>
<dbReference type="InParanoid" id="L7JVE5"/>
<name>L7JVE5_TRAHO</name>
<evidence type="ECO:0000313" key="2">
    <source>
        <dbReference type="Proteomes" id="UP000011185"/>
    </source>
</evidence>
<evidence type="ECO:0000313" key="1">
    <source>
        <dbReference type="EMBL" id="ELQ75399.1"/>
    </source>
</evidence>
<organism evidence="1 2">
    <name type="scientific">Trachipleistophora hominis</name>
    <name type="common">Microsporidian parasite</name>
    <dbReference type="NCBI Taxonomy" id="72359"/>
    <lineage>
        <taxon>Eukaryota</taxon>
        <taxon>Fungi</taxon>
        <taxon>Fungi incertae sedis</taxon>
        <taxon>Microsporidia</taxon>
        <taxon>Pleistophoridae</taxon>
        <taxon>Trachipleistophora</taxon>
    </lineage>
</organism>
<protein>
    <submittedName>
        <fullName evidence="1">Putative LRR containing protein</fullName>
    </submittedName>
</protein>